<dbReference type="InterPro" id="IPR010982">
    <property type="entry name" value="Lambda_DNA-bd_dom_sf"/>
</dbReference>
<dbReference type="Gene3D" id="2.60.120.10">
    <property type="entry name" value="Jelly Rolls"/>
    <property type="match status" value="1"/>
</dbReference>
<dbReference type="InterPro" id="IPR013096">
    <property type="entry name" value="Cupin_2"/>
</dbReference>
<proteinExistence type="predicted"/>
<feature type="domain" description="HTH cro/C1-type" evidence="2">
    <location>
        <begin position="20"/>
        <end position="74"/>
    </location>
</feature>
<protein>
    <submittedName>
        <fullName evidence="3">Helix-turn-helix transcriptional regulator</fullName>
    </submittedName>
</protein>
<dbReference type="CDD" id="cd00093">
    <property type="entry name" value="HTH_XRE"/>
    <property type="match status" value="1"/>
</dbReference>
<evidence type="ECO:0000313" key="4">
    <source>
        <dbReference type="Proteomes" id="UP000605361"/>
    </source>
</evidence>
<keyword evidence="4" id="KW-1185">Reference proteome</keyword>
<name>A0A931F087_9ACTN</name>
<comment type="caution">
    <text evidence="3">The sequence shown here is derived from an EMBL/GenBank/DDBJ whole genome shotgun (WGS) entry which is preliminary data.</text>
</comment>
<evidence type="ECO:0000256" key="1">
    <source>
        <dbReference type="ARBA" id="ARBA00023125"/>
    </source>
</evidence>
<dbReference type="AlphaFoldDB" id="A0A931F087"/>
<evidence type="ECO:0000259" key="2">
    <source>
        <dbReference type="PROSITE" id="PS50943"/>
    </source>
</evidence>
<accession>A0A931F087</accession>
<reference evidence="3" key="1">
    <citation type="submission" date="2020-11" db="EMBL/GenBank/DDBJ databases">
        <title>Whole-genome analyses of Nonomuraea sp. K274.</title>
        <authorList>
            <person name="Veyisoglu A."/>
        </authorList>
    </citation>
    <scope>NUCLEOTIDE SEQUENCE</scope>
    <source>
        <strain evidence="3">K274</strain>
    </source>
</reference>
<dbReference type="Proteomes" id="UP000605361">
    <property type="component" value="Unassembled WGS sequence"/>
</dbReference>
<dbReference type="InterPro" id="IPR014710">
    <property type="entry name" value="RmlC-like_jellyroll"/>
</dbReference>
<gene>
    <name evidence="3" type="ORF">ITP53_33990</name>
</gene>
<dbReference type="Pfam" id="PF13560">
    <property type="entry name" value="HTH_31"/>
    <property type="match status" value="1"/>
</dbReference>
<dbReference type="PROSITE" id="PS50943">
    <property type="entry name" value="HTH_CROC1"/>
    <property type="match status" value="1"/>
</dbReference>
<dbReference type="GO" id="GO:0005829">
    <property type="term" value="C:cytosol"/>
    <property type="evidence" value="ECO:0007669"/>
    <property type="project" value="TreeGrafter"/>
</dbReference>
<dbReference type="PANTHER" id="PTHR46797">
    <property type="entry name" value="HTH-TYPE TRANSCRIPTIONAL REGULATOR"/>
    <property type="match status" value="1"/>
</dbReference>
<dbReference type="PANTHER" id="PTHR46797:SF1">
    <property type="entry name" value="METHYLPHOSPHONATE SYNTHASE"/>
    <property type="match status" value="1"/>
</dbReference>
<sequence>MKPKSEPGSKDALVAVGAELRRTRRGAGLSLRELATRSGLSPSFLSLVERGECSLSLTSLFAIADALDVAPATLLGAEVAATAQPKEYSLWCGTSAAATGHVVVGEREYFHFHPGFDGRRLDSMVVRIHPTSVMAPLSVHEGEEVAYILSGELHLRIRGDELTLRTGDAVHFPSTVPHTMANHTDTVTEALWVRTHPAPAH</sequence>
<dbReference type="SUPFAM" id="SSF51182">
    <property type="entry name" value="RmlC-like cupins"/>
    <property type="match status" value="1"/>
</dbReference>
<evidence type="ECO:0000313" key="3">
    <source>
        <dbReference type="EMBL" id="MBF8190639.1"/>
    </source>
</evidence>
<dbReference type="Pfam" id="PF07883">
    <property type="entry name" value="Cupin_2"/>
    <property type="match status" value="1"/>
</dbReference>
<dbReference type="CDD" id="cd02209">
    <property type="entry name" value="cupin_XRE_C"/>
    <property type="match status" value="1"/>
</dbReference>
<dbReference type="EMBL" id="JADOGI010000129">
    <property type="protein sequence ID" value="MBF8190639.1"/>
    <property type="molecule type" value="Genomic_DNA"/>
</dbReference>
<dbReference type="SMART" id="SM00530">
    <property type="entry name" value="HTH_XRE"/>
    <property type="match status" value="1"/>
</dbReference>
<dbReference type="RefSeq" id="WP_195899556.1">
    <property type="nucleotide sequence ID" value="NZ_JADOGI010000129.1"/>
</dbReference>
<dbReference type="Gene3D" id="1.10.260.40">
    <property type="entry name" value="lambda repressor-like DNA-binding domains"/>
    <property type="match status" value="1"/>
</dbReference>
<dbReference type="SUPFAM" id="SSF47413">
    <property type="entry name" value="lambda repressor-like DNA-binding domains"/>
    <property type="match status" value="1"/>
</dbReference>
<dbReference type="InterPro" id="IPR011051">
    <property type="entry name" value="RmlC_Cupin_sf"/>
</dbReference>
<organism evidence="3 4">
    <name type="scientific">Nonomuraea cypriaca</name>
    <dbReference type="NCBI Taxonomy" id="1187855"/>
    <lineage>
        <taxon>Bacteria</taxon>
        <taxon>Bacillati</taxon>
        <taxon>Actinomycetota</taxon>
        <taxon>Actinomycetes</taxon>
        <taxon>Streptosporangiales</taxon>
        <taxon>Streptosporangiaceae</taxon>
        <taxon>Nonomuraea</taxon>
    </lineage>
</organism>
<dbReference type="GO" id="GO:0003677">
    <property type="term" value="F:DNA binding"/>
    <property type="evidence" value="ECO:0007669"/>
    <property type="project" value="UniProtKB-KW"/>
</dbReference>
<dbReference type="InterPro" id="IPR001387">
    <property type="entry name" value="Cro/C1-type_HTH"/>
</dbReference>
<keyword evidence="1" id="KW-0238">DNA-binding</keyword>
<dbReference type="InterPro" id="IPR050807">
    <property type="entry name" value="TransReg_Diox_bact_type"/>
</dbReference>
<dbReference type="GO" id="GO:0003700">
    <property type="term" value="F:DNA-binding transcription factor activity"/>
    <property type="evidence" value="ECO:0007669"/>
    <property type="project" value="TreeGrafter"/>
</dbReference>